<dbReference type="InterPro" id="IPR023578">
    <property type="entry name" value="Ras_GEF_dom_sf"/>
</dbReference>
<dbReference type="InterPro" id="IPR000651">
    <property type="entry name" value="Ras-like_Gua-exchang_fac_N"/>
</dbReference>
<keyword evidence="1 4" id="KW-0728">SH3 domain</keyword>
<dbReference type="PANTHER" id="PTHR23113:SF368">
    <property type="entry name" value="CELL DIVISION CONTROL PROTEIN 25"/>
    <property type="match status" value="1"/>
</dbReference>
<feature type="compositionally biased region" description="Low complexity" evidence="5">
    <location>
        <begin position="117"/>
        <end position="137"/>
    </location>
</feature>
<dbReference type="CDD" id="cd00201">
    <property type="entry name" value="WW"/>
    <property type="match status" value="1"/>
</dbReference>
<feature type="compositionally biased region" description="Basic and acidic residues" evidence="5">
    <location>
        <begin position="1174"/>
        <end position="1188"/>
    </location>
</feature>
<evidence type="ECO:0000256" key="2">
    <source>
        <dbReference type="ARBA" id="ARBA00022658"/>
    </source>
</evidence>
<evidence type="ECO:0000313" key="11">
    <source>
        <dbReference type="Proteomes" id="UP000027361"/>
    </source>
</evidence>
<dbReference type="SUPFAM" id="SSF48366">
    <property type="entry name" value="Ras GEF"/>
    <property type="match status" value="1"/>
</dbReference>
<dbReference type="PROSITE" id="PS50009">
    <property type="entry name" value="RASGEF_CAT"/>
    <property type="match status" value="1"/>
</dbReference>
<feature type="region of interest" description="Disordered" evidence="5">
    <location>
        <begin position="201"/>
        <end position="343"/>
    </location>
</feature>
<dbReference type="Proteomes" id="UP000027361">
    <property type="component" value="Unassembled WGS sequence"/>
</dbReference>
<dbReference type="PROSITE" id="PS50020">
    <property type="entry name" value="WW_DOMAIN_2"/>
    <property type="match status" value="1"/>
</dbReference>
<dbReference type="PANTHER" id="PTHR23113">
    <property type="entry name" value="GUANINE NUCLEOTIDE EXCHANGE FACTOR"/>
    <property type="match status" value="1"/>
</dbReference>
<dbReference type="GeneID" id="25261267"/>
<feature type="region of interest" description="Disordered" evidence="5">
    <location>
        <begin position="106"/>
        <end position="150"/>
    </location>
</feature>
<dbReference type="CDD" id="cd00155">
    <property type="entry name" value="RasGEF"/>
    <property type="match status" value="1"/>
</dbReference>
<dbReference type="Pfam" id="PF00618">
    <property type="entry name" value="RasGEF_N"/>
    <property type="match status" value="1"/>
</dbReference>
<accession>A0A066W6Q6</accession>
<dbReference type="InterPro" id="IPR001895">
    <property type="entry name" value="RASGEF_cat_dom"/>
</dbReference>
<organism evidence="10 11">
    <name type="scientific">Tilletiaria anomala (strain ATCC 24038 / CBS 436.72 / UBC 951)</name>
    <dbReference type="NCBI Taxonomy" id="1037660"/>
    <lineage>
        <taxon>Eukaryota</taxon>
        <taxon>Fungi</taxon>
        <taxon>Dikarya</taxon>
        <taxon>Basidiomycota</taxon>
        <taxon>Ustilaginomycotina</taxon>
        <taxon>Exobasidiomycetes</taxon>
        <taxon>Georgefischeriales</taxon>
        <taxon>Tilletiariaceae</taxon>
        <taxon>Tilletiaria</taxon>
    </lineage>
</organism>
<dbReference type="InterPro" id="IPR036964">
    <property type="entry name" value="RASGEF_cat_dom_sf"/>
</dbReference>
<dbReference type="Gene3D" id="1.20.870.10">
    <property type="entry name" value="Son of sevenless (SoS) protein Chain: S domain 1"/>
    <property type="match status" value="1"/>
</dbReference>
<feature type="compositionally biased region" description="Polar residues" evidence="5">
    <location>
        <begin position="286"/>
        <end position="301"/>
    </location>
</feature>
<dbReference type="PROSITE" id="PS50212">
    <property type="entry name" value="RASGEF_NTER"/>
    <property type="match status" value="1"/>
</dbReference>
<dbReference type="InParanoid" id="A0A066W6Q6"/>
<sequence length="1655" mass="179485">MGRRGMTVITDANEYSGAGSEDVSRMDVDGEESVSFFVRALYDFSSEDSSSLSFRKGALIEVLTQLESGWWDGLLGNDVRGWFPSNYVEIISDEEAERELRARAQHLMQKSAEAQGTAKSASASTATSSSLSASSEANMLNHQGSGGSSGTLDYSSLSAISTSGFDGLGLGRDLDTLRALMSGEGLSSSGHGDAFEELAEAAMSSGKHHSGRRSRNGSRTRRENGRGGGGSGDDANGAGSSEGEQDSSSTTTIEDRLSAGERSRVQSRNGSLSKRGNARNGESRRQSISQEALNSRASSVQHRPRAATDLGTRLGMPGATSRDQPVEEYGTPNTHVSSSDEDGAWTAAGTSAVASPPSAAGLSASLVRPLKVTRRLPDDDRHASPNLTHPPDSLCTRQSRSNTTESNTSKLSSGLISIGSKATSSTTGTLPSMLDVPPGNAIDYLPADAGDIKYPWLVRLTDDEQTFFYYNIDTKETRWDLPSASATGSDAKKFDATTASFRDSIRRPSAITLGSFESDDSDADSLLHNLRAPGKSPHKLLAAQGARSGMAAAPYAAIGSAGKRLAEPKALLDAPPALLKEAEQAASLQYALQPRENLVVLLAGLQESMAESMSKVMSIISEFGTRSKTEGDLVGAELSSAVASTLQSVRALLYSAGGMALTPEDLENVTDYDISNTTYAHCFPAPDLALAQYIVGPQISALNNSADTKTQSPKLIQPSLKGTSRKVIQSLSKLILSSRTLIEFNKLDAAHTPVDLESAQILVYRMEQRRQRVREDATDLLRAASTLSAELDKHRGAAAQTGSSLNWPRRLDGILKSGEGAAGVGPESLSGGSAASWRGSGFVLPSARETAALRADAIGHFTNPFDLTPETRSLLQSGRTALRRRPNQQLSPRNVAEVLQPQHDDLRLQFLGLRNLLRTGSLTASTPERSETPKPLNHEQSLADNRIDSPPLSSDLLGQAEVVLQRVGTYLGLLEDIDLASTLDFDGPGKTGLDPSDLSDNLVLKARTLAQEFAQAKQDLFDAASEILVDAQDAVSSTFKATIEQETAQGILNRVDALLLSSGDVQDLLQQLLQVATEQQSCGHAKIGARAKVYGVVDLPAPALSAAASTEQLTEASVDDGAAGDDGRGGVLYSGPGVAGPDKSPGDNRYLASRPSLANRGRSSSTAASALANRRKDSQGLDKDGDFKSPLSDKIKKFFGDEPSSKELEATATAKRVEADPWFLEVDYSPDDIVMNSDGQVKGATLGALMERLTMHKNFDANFNNTFLLTYRSFTTTHELLDLLFARFRIAIPSSLSALEQEMWVEKKQQPIQLRVFNVLKSWLETYLYEGEDEKYLERIRRFAENEMAATPSMALASKQLVRLIERRRGDGEMQVRKMVMPNSAPPPVLPKNLRKIKFLDIDPLEMARQLTLLDSTLFCRIKPFECLDKSWSKKDADKLAPGIKDTINTSNRITGWVAEAILMQEDLKKRALWVRQFIAIADRCRALQNFSTMTAIVSGLNSAPVYRLRRTWDQVNQKHVTVLESLNKVMQSSKNFADYREMIHKLNPPCVPFLGVYLTDLTFIEDGNPDRLKTDERLINFGKRQKTAEVVKEIMIYQSTPFNLTTVPGIQKFINDNLVDTRSDNDLYQQSLLLEPRERDDEKIARLLQESGFL</sequence>
<dbReference type="SMART" id="SM00229">
    <property type="entry name" value="RasGEFN"/>
    <property type="match status" value="1"/>
</dbReference>
<evidence type="ECO:0000259" key="7">
    <source>
        <dbReference type="PROSITE" id="PS50009"/>
    </source>
</evidence>
<feature type="compositionally biased region" description="Basic residues" evidence="5">
    <location>
        <begin position="206"/>
        <end position="219"/>
    </location>
</feature>
<feature type="domain" description="WW" evidence="8">
    <location>
        <begin position="450"/>
        <end position="484"/>
    </location>
</feature>
<evidence type="ECO:0000259" key="6">
    <source>
        <dbReference type="PROSITE" id="PS50002"/>
    </source>
</evidence>
<dbReference type="CDD" id="cd06224">
    <property type="entry name" value="REM"/>
    <property type="match status" value="1"/>
</dbReference>
<dbReference type="HOGENOM" id="CLU_002632_0_1_1"/>
<evidence type="ECO:0000256" key="4">
    <source>
        <dbReference type="PROSITE-ProRule" id="PRU00192"/>
    </source>
</evidence>
<dbReference type="InterPro" id="IPR036020">
    <property type="entry name" value="WW_dom_sf"/>
</dbReference>
<reference evidence="10 11" key="1">
    <citation type="submission" date="2014-05" db="EMBL/GenBank/DDBJ databases">
        <title>Draft genome sequence of a rare smut relative, Tilletiaria anomala UBC 951.</title>
        <authorList>
            <consortium name="DOE Joint Genome Institute"/>
            <person name="Toome M."/>
            <person name="Kuo A."/>
            <person name="Henrissat B."/>
            <person name="Lipzen A."/>
            <person name="Tritt A."/>
            <person name="Yoshinaga Y."/>
            <person name="Zane M."/>
            <person name="Barry K."/>
            <person name="Grigoriev I.V."/>
            <person name="Spatafora J.W."/>
            <person name="Aimea M.C."/>
        </authorList>
    </citation>
    <scope>NUCLEOTIDE SEQUENCE [LARGE SCALE GENOMIC DNA]</scope>
    <source>
        <strain evidence="10 11">UBC 951</strain>
    </source>
</reference>
<dbReference type="OrthoDB" id="546434at2759"/>
<dbReference type="InterPro" id="IPR008937">
    <property type="entry name" value="Ras-like_GEF"/>
</dbReference>
<feature type="region of interest" description="Disordered" evidence="5">
    <location>
        <begin position="1115"/>
        <end position="1188"/>
    </location>
</feature>
<dbReference type="InterPro" id="IPR019804">
    <property type="entry name" value="Ras_G-nucl-exch_fac_CS"/>
</dbReference>
<dbReference type="PROSITE" id="PS00720">
    <property type="entry name" value="RASGEF"/>
    <property type="match status" value="1"/>
</dbReference>
<proteinExistence type="predicted"/>
<evidence type="ECO:0008006" key="12">
    <source>
        <dbReference type="Google" id="ProtNLM"/>
    </source>
</evidence>
<feature type="domain" description="Ras-GEF" evidence="7">
    <location>
        <begin position="1403"/>
        <end position="1638"/>
    </location>
</feature>
<evidence type="ECO:0000259" key="9">
    <source>
        <dbReference type="PROSITE" id="PS50212"/>
    </source>
</evidence>
<dbReference type="Pfam" id="PF00018">
    <property type="entry name" value="SH3_1"/>
    <property type="match status" value="1"/>
</dbReference>
<feature type="compositionally biased region" description="Polar residues" evidence="5">
    <location>
        <begin position="395"/>
        <end position="408"/>
    </location>
</feature>
<evidence type="ECO:0000259" key="8">
    <source>
        <dbReference type="PROSITE" id="PS50020"/>
    </source>
</evidence>
<feature type="region of interest" description="Disordered" evidence="5">
    <location>
        <begin position="375"/>
        <end position="412"/>
    </location>
</feature>
<dbReference type="RefSeq" id="XP_013243539.1">
    <property type="nucleotide sequence ID" value="XM_013388085.1"/>
</dbReference>
<dbReference type="InterPro" id="IPR036028">
    <property type="entry name" value="SH3-like_dom_sf"/>
</dbReference>
<dbReference type="PRINTS" id="PR00452">
    <property type="entry name" value="SH3DOMAIN"/>
</dbReference>
<dbReference type="SUPFAM" id="SSF50044">
    <property type="entry name" value="SH3-domain"/>
    <property type="match status" value="1"/>
</dbReference>
<dbReference type="GO" id="GO:0007265">
    <property type="term" value="P:Ras protein signal transduction"/>
    <property type="evidence" value="ECO:0007669"/>
    <property type="project" value="TreeGrafter"/>
</dbReference>
<feature type="compositionally biased region" description="Basic and acidic residues" evidence="5">
    <location>
        <begin position="253"/>
        <end position="264"/>
    </location>
</feature>
<dbReference type="GO" id="GO:0005886">
    <property type="term" value="C:plasma membrane"/>
    <property type="evidence" value="ECO:0007669"/>
    <property type="project" value="TreeGrafter"/>
</dbReference>
<feature type="region of interest" description="Disordered" evidence="5">
    <location>
        <begin position="921"/>
        <end position="947"/>
    </location>
</feature>
<dbReference type="SMART" id="SM00147">
    <property type="entry name" value="RasGEF"/>
    <property type="match status" value="1"/>
</dbReference>
<dbReference type="InterPro" id="IPR001202">
    <property type="entry name" value="WW_dom"/>
</dbReference>
<dbReference type="GO" id="GO:0005085">
    <property type="term" value="F:guanyl-nucleotide exchange factor activity"/>
    <property type="evidence" value="ECO:0007669"/>
    <property type="project" value="UniProtKB-KW"/>
</dbReference>
<dbReference type="SUPFAM" id="SSF51045">
    <property type="entry name" value="WW domain"/>
    <property type="match status" value="1"/>
</dbReference>
<protein>
    <recommendedName>
        <fullName evidence="12">Ras GEF</fullName>
    </recommendedName>
</protein>
<feature type="compositionally biased region" description="Low complexity" evidence="5">
    <location>
        <begin position="233"/>
        <end position="242"/>
    </location>
</feature>
<feature type="domain" description="N-terminal Ras-GEF" evidence="9">
    <location>
        <begin position="1237"/>
        <end position="1369"/>
    </location>
</feature>
<comment type="caution">
    <text evidence="10">The sequence shown here is derived from an EMBL/GenBank/DDBJ whole genome shotgun (WGS) entry which is preliminary data.</text>
</comment>
<dbReference type="Gene3D" id="1.10.840.10">
    <property type="entry name" value="Ras guanine-nucleotide exchange factors catalytic domain"/>
    <property type="match status" value="1"/>
</dbReference>
<dbReference type="Pfam" id="PF00617">
    <property type="entry name" value="RasGEF"/>
    <property type="match status" value="1"/>
</dbReference>
<dbReference type="STRING" id="1037660.A0A066W6Q6"/>
<evidence type="ECO:0000256" key="3">
    <source>
        <dbReference type="PROSITE-ProRule" id="PRU00168"/>
    </source>
</evidence>
<feature type="domain" description="SH3" evidence="6">
    <location>
        <begin position="33"/>
        <end position="93"/>
    </location>
</feature>
<name>A0A066W6Q6_TILAU</name>
<keyword evidence="2 3" id="KW-0344">Guanine-nucleotide releasing factor</keyword>
<evidence type="ECO:0000256" key="5">
    <source>
        <dbReference type="SAM" id="MobiDB-lite"/>
    </source>
</evidence>
<keyword evidence="11" id="KW-1185">Reference proteome</keyword>
<dbReference type="EMBL" id="JMSN01000035">
    <property type="protein sequence ID" value="KDN46450.1"/>
    <property type="molecule type" value="Genomic_DNA"/>
</dbReference>
<dbReference type="PROSITE" id="PS01159">
    <property type="entry name" value="WW_DOMAIN_1"/>
    <property type="match status" value="1"/>
</dbReference>
<evidence type="ECO:0000256" key="1">
    <source>
        <dbReference type="ARBA" id="ARBA00022443"/>
    </source>
</evidence>
<gene>
    <name evidence="10" type="ORF">K437DRAFT_107336</name>
</gene>
<dbReference type="SMART" id="SM00326">
    <property type="entry name" value="SH3"/>
    <property type="match status" value="1"/>
</dbReference>
<evidence type="ECO:0000313" key="10">
    <source>
        <dbReference type="EMBL" id="KDN46450.1"/>
    </source>
</evidence>
<dbReference type="Gene3D" id="2.30.30.40">
    <property type="entry name" value="SH3 Domains"/>
    <property type="match status" value="1"/>
</dbReference>
<dbReference type="InterPro" id="IPR001452">
    <property type="entry name" value="SH3_domain"/>
</dbReference>
<dbReference type="PROSITE" id="PS50002">
    <property type="entry name" value="SH3"/>
    <property type="match status" value="1"/>
</dbReference>